<keyword evidence="1" id="KW-0540">Nuclease</keyword>
<keyword evidence="9" id="KW-1185">Reference proteome</keyword>
<accession>A0A4P2VMI3</accession>
<keyword evidence="6" id="KW-0051">Antiviral defense</keyword>
<dbReference type="GO" id="GO:0046872">
    <property type="term" value="F:metal ion binding"/>
    <property type="evidence" value="ECO:0007669"/>
    <property type="project" value="UniProtKB-KW"/>
</dbReference>
<name>A0A4P2VMI3_FLUSA</name>
<evidence type="ECO:0000256" key="3">
    <source>
        <dbReference type="ARBA" id="ARBA00022759"/>
    </source>
</evidence>
<dbReference type="Gene3D" id="1.20.120.920">
    <property type="entry name" value="CRISPR-associated endonuclease Cas1, C-terminal domain"/>
    <property type="match status" value="1"/>
</dbReference>
<evidence type="ECO:0000256" key="2">
    <source>
        <dbReference type="ARBA" id="ARBA00022723"/>
    </source>
</evidence>
<dbReference type="InterPro" id="IPR019857">
    <property type="entry name" value="CRISPR-assoc_Cas1_YPEST-subtyp"/>
</dbReference>
<evidence type="ECO:0000313" key="8">
    <source>
        <dbReference type="EMBL" id="BBH52669.1"/>
    </source>
</evidence>
<keyword evidence="2" id="KW-0479">Metal-binding</keyword>
<dbReference type="GO" id="GO:0051607">
    <property type="term" value="P:defense response to virus"/>
    <property type="evidence" value="ECO:0007669"/>
    <property type="project" value="UniProtKB-KW"/>
</dbReference>
<evidence type="ECO:0000256" key="1">
    <source>
        <dbReference type="ARBA" id="ARBA00022722"/>
    </source>
</evidence>
<organism evidence="8 9">
    <name type="scientific">Fluviispira sanaruensis</name>
    <dbReference type="NCBI Taxonomy" id="2493639"/>
    <lineage>
        <taxon>Bacteria</taxon>
        <taxon>Pseudomonadati</taxon>
        <taxon>Bdellovibrionota</taxon>
        <taxon>Oligoflexia</taxon>
        <taxon>Silvanigrellales</taxon>
        <taxon>Silvanigrellaceae</taxon>
        <taxon>Fluviispira</taxon>
    </lineage>
</organism>
<evidence type="ECO:0000256" key="6">
    <source>
        <dbReference type="ARBA" id="ARBA00023118"/>
    </source>
</evidence>
<evidence type="ECO:0000313" key="9">
    <source>
        <dbReference type="Proteomes" id="UP000291236"/>
    </source>
</evidence>
<dbReference type="NCBIfam" id="TIGR00287">
    <property type="entry name" value="cas1"/>
    <property type="match status" value="1"/>
</dbReference>
<keyword evidence="5" id="KW-0460">Magnesium</keyword>
<keyword evidence="7" id="KW-0238">DNA-binding</keyword>
<evidence type="ECO:0000256" key="4">
    <source>
        <dbReference type="ARBA" id="ARBA00022801"/>
    </source>
</evidence>
<dbReference type="Proteomes" id="UP000291236">
    <property type="component" value="Chromosome"/>
</dbReference>
<dbReference type="Gene3D" id="3.100.10.20">
    <property type="entry name" value="CRISPR-associated endonuclease Cas1, N-terminal domain"/>
    <property type="match status" value="1"/>
</dbReference>
<dbReference type="KEGG" id="sbf:JCM31447_319600"/>
<protein>
    <submittedName>
        <fullName evidence="8">Type I-F CRISPR-associated endonuclease Cas1</fullName>
    </submittedName>
</protein>
<keyword evidence="4" id="KW-0378">Hydrolase</keyword>
<dbReference type="GO" id="GO:0003677">
    <property type="term" value="F:DNA binding"/>
    <property type="evidence" value="ECO:0007669"/>
    <property type="project" value="UniProtKB-KW"/>
</dbReference>
<sequence length="300" mass="34034">MPILASHKEGLVYLEHAKIFVKNDMVNLAKREEAIEKHWTIPIANTCGILLGPGTSLTQQAAKKLSKNNVIVGFVGGGGVPIFYASQSEYRKTEYLQAWIRMWPYEKERLKVAKIFNNIRIENIRAQWEIFFSGEINPDKEIDIFYKRTLKSTNINELMSSEGHFADSLYKLLKIHFNEPNFKRIRKTDKKEKLLGTNSLLTNGNYYAYGLAACALWTLGIPHSMPVSHGRTRRGALVFDLADLVKDACVMPQAFISNSLGHTTGKFKSEVLENLDRANALVCMFDSIKNICELYPEKAL</sequence>
<gene>
    <name evidence="8" type="ORF">JCM31447_319600</name>
</gene>
<dbReference type="AlphaFoldDB" id="A0A4P2VMI3"/>
<dbReference type="InterPro" id="IPR042206">
    <property type="entry name" value="CRISPR-assoc_Cas1_C"/>
</dbReference>
<reference evidence="8 9" key="1">
    <citation type="submission" date="2018-12" db="EMBL/GenBank/DDBJ databases">
        <title>Rubrispira sanarue gen. nov., sp., nov., a member of the order Silvanigrellales, isolated from a brackish lake in Hamamatsu Japan.</title>
        <authorList>
            <person name="Maejima Y."/>
            <person name="Iino T."/>
            <person name="Muraguchi Y."/>
            <person name="Fukuda K."/>
            <person name="Nojiri H."/>
            <person name="Ohkuma M."/>
            <person name="Moriuchi R."/>
            <person name="Dohra H."/>
            <person name="Kimbara K."/>
            <person name="Shintani M."/>
        </authorList>
    </citation>
    <scope>NUCLEOTIDE SEQUENCE [LARGE SCALE GENOMIC DNA]</scope>
    <source>
        <strain evidence="8 9">RF1110005</strain>
    </source>
</reference>
<dbReference type="GO" id="GO:0004520">
    <property type="term" value="F:DNA endonuclease activity"/>
    <property type="evidence" value="ECO:0007669"/>
    <property type="project" value="InterPro"/>
</dbReference>
<dbReference type="GO" id="GO:0016787">
    <property type="term" value="F:hydrolase activity"/>
    <property type="evidence" value="ECO:0007669"/>
    <property type="project" value="UniProtKB-KW"/>
</dbReference>
<evidence type="ECO:0000256" key="7">
    <source>
        <dbReference type="ARBA" id="ARBA00023125"/>
    </source>
</evidence>
<dbReference type="NCBIfam" id="TIGR03637">
    <property type="entry name" value="cas1_YPEST"/>
    <property type="match status" value="1"/>
</dbReference>
<dbReference type="EMBL" id="AP019368">
    <property type="protein sequence ID" value="BBH52669.1"/>
    <property type="molecule type" value="Genomic_DNA"/>
</dbReference>
<proteinExistence type="predicted"/>
<dbReference type="RefSeq" id="WP_130607354.1">
    <property type="nucleotide sequence ID" value="NZ_AP019368.1"/>
</dbReference>
<dbReference type="Pfam" id="PF01867">
    <property type="entry name" value="Cas_Cas1"/>
    <property type="match status" value="1"/>
</dbReference>
<keyword evidence="3 8" id="KW-0255">Endonuclease</keyword>
<dbReference type="InterPro" id="IPR042211">
    <property type="entry name" value="CRISPR-assoc_Cas1_N"/>
</dbReference>
<evidence type="ECO:0000256" key="5">
    <source>
        <dbReference type="ARBA" id="ARBA00022842"/>
    </source>
</evidence>
<dbReference type="InterPro" id="IPR002729">
    <property type="entry name" value="CRISPR-assoc_Cas1"/>
</dbReference>
<dbReference type="OrthoDB" id="1662073at2"/>
<dbReference type="GO" id="GO:0043571">
    <property type="term" value="P:maintenance of CRISPR repeat elements"/>
    <property type="evidence" value="ECO:0007669"/>
    <property type="project" value="InterPro"/>
</dbReference>